<dbReference type="Gene3D" id="1.20.120.530">
    <property type="entry name" value="GntR ligand-binding domain-like"/>
    <property type="match status" value="1"/>
</dbReference>
<evidence type="ECO:0000259" key="7">
    <source>
        <dbReference type="PROSITE" id="PS50949"/>
    </source>
</evidence>
<dbReference type="Pfam" id="PF00392">
    <property type="entry name" value="GntR"/>
    <property type="match status" value="1"/>
</dbReference>
<gene>
    <name evidence="8" type="ORF">LHGZ1_3021</name>
</gene>
<dbReference type="InterPro" id="IPR011711">
    <property type="entry name" value="GntR_C"/>
</dbReference>
<dbReference type="SUPFAM" id="SSF48008">
    <property type="entry name" value="GntR ligand-binding domain-like"/>
    <property type="match status" value="1"/>
</dbReference>
<dbReference type="InterPro" id="IPR000524">
    <property type="entry name" value="Tscrpt_reg_HTH_GntR"/>
</dbReference>
<evidence type="ECO:0000256" key="6">
    <source>
        <dbReference type="ARBA" id="ARBA00039592"/>
    </source>
</evidence>
<dbReference type="GO" id="GO:0003677">
    <property type="term" value="F:DNA binding"/>
    <property type="evidence" value="ECO:0007669"/>
    <property type="project" value="UniProtKB-KW"/>
</dbReference>
<dbReference type="InterPro" id="IPR036390">
    <property type="entry name" value="WH_DNA-bd_sf"/>
</dbReference>
<feature type="domain" description="HTH gntR-type" evidence="7">
    <location>
        <begin position="9"/>
        <end position="77"/>
    </location>
</feature>
<dbReference type="EMBL" id="CP022115">
    <property type="protein sequence ID" value="ASJ25852.1"/>
    <property type="molecule type" value="Genomic_DNA"/>
</dbReference>
<protein>
    <recommendedName>
        <fullName evidence="6">Pyruvate dehydrogenase complex repressor</fullName>
    </recommendedName>
</protein>
<proteinExistence type="predicted"/>
<evidence type="ECO:0000256" key="3">
    <source>
        <dbReference type="ARBA" id="ARBA00023125"/>
    </source>
</evidence>
<reference evidence="9" key="1">
    <citation type="submission" date="2017-06" db="EMBL/GenBank/DDBJ databases">
        <title>Whole genome sequence of Laribacter hongkongensis LHGZ1.</title>
        <authorList>
            <person name="Chen D."/>
            <person name="Wu H."/>
            <person name="Chen J."/>
        </authorList>
    </citation>
    <scope>NUCLEOTIDE SEQUENCE [LARGE SCALE GENOMIC DNA]</scope>
    <source>
        <strain evidence="9">LHGZ1</strain>
    </source>
</reference>
<keyword evidence="1" id="KW-0678">Repressor</keyword>
<dbReference type="SMART" id="SM00895">
    <property type="entry name" value="FCD"/>
    <property type="match status" value="1"/>
</dbReference>
<dbReference type="GO" id="GO:0003700">
    <property type="term" value="F:DNA-binding transcription factor activity"/>
    <property type="evidence" value="ECO:0007669"/>
    <property type="project" value="InterPro"/>
</dbReference>
<evidence type="ECO:0000313" key="8">
    <source>
        <dbReference type="EMBL" id="ASJ25852.1"/>
    </source>
</evidence>
<dbReference type="InterPro" id="IPR036388">
    <property type="entry name" value="WH-like_DNA-bd_sf"/>
</dbReference>
<dbReference type="AlphaFoldDB" id="A0A248LMG0"/>
<dbReference type="OrthoDB" id="5296437at2"/>
<dbReference type="PANTHER" id="PTHR43537">
    <property type="entry name" value="TRANSCRIPTIONAL REGULATOR, GNTR FAMILY"/>
    <property type="match status" value="1"/>
</dbReference>
<dbReference type="SUPFAM" id="SSF46785">
    <property type="entry name" value="Winged helix' DNA-binding domain"/>
    <property type="match status" value="1"/>
</dbReference>
<dbReference type="Gene3D" id="1.10.10.10">
    <property type="entry name" value="Winged helix-like DNA-binding domain superfamily/Winged helix DNA-binding domain"/>
    <property type="match status" value="1"/>
</dbReference>
<evidence type="ECO:0000313" key="9">
    <source>
        <dbReference type="Proteomes" id="UP000197424"/>
    </source>
</evidence>
<dbReference type="PRINTS" id="PR00035">
    <property type="entry name" value="HTHGNTR"/>
</dbReference>
<name>A0A248LMG0_9NEIS</name>
<keyword evidence="4" id="KW-0804">Transcription</keyword>
<evidence type="ECO:0000256" key="2">
    <source>
        <dbReference type="ARBA" id="ARBA00023015"/>
    </source>
</evidence>
<dbReference type="InterPro" id="IPR008920">
    <property type="entry name" value="TF_FadR/GntR_C"/>
</dbReference>
<dbReference type="PROSITE" id="PS50949">
    <property type="entry name" value="HTH_GNTR"/>
    <property type="match status" value="1"/>
</dbReference>
<evidence type="ECO:0000256" key="1">
    <source>
        <dbReference type="ARBA" id="ARBA00022491"/>
    </source>
</evidence>
<keyword evidence="2" id="KW-0805">Transcription regulation</keyword>
<organism evidence="8 9">
    <name type="scientific">Laribacter hongkongensis</name>
    <dbReference type="NCBI Taxonomy" id="168471"/>
    <lineage>
        <taxon>Bacteria</taxon>
        <taxon>Pseudomonadati</taxon>
        <taxon>Pseudomonadota</taxon>
        <taxon>Betaproteobacteria</taxon>
        <taxon>Neisseriales</taxon>
        <taxon>Aquaspirillaceae</taxon>
        <taxon>Laribacter</taxon>
    </lineage>
</organism>
<dbReference type="SMART" id="SM00345">
    <property type="entry name" value="HTH_GNTR"/>
    <property type="match status" value="1"/>
</dbReference>
<evidence type="ECO:0000256" key="4">
    <source>
        <dbReference type="ARBA" id="ARBA00023163"/>
    </source>
</evidence>
<dbReference type="PANTHER" id="PTHR43537:SF34">
    <property type="entry name" value="PYRUVATE DEHYDROGENASE COMPLEX REPRESSOR"/>
    <property type="match status" value="1"/>
</dbReference>
<evidence type="ECO:0000256" key="5">
    <source>
        <dbReference type="ARBA" id="ARBA00037357"/>
    </source>
</evidence>
<dbReference type="Pfam" id="PF07729">
    <property type="entry name" value="FCD"/>
    <property type="match status" value="1"/>
</dbReference>
<keyword evidence="3" id="KW-0238">DNA-binding</keyword>
<sequence length="257" mass="28418">MTYQPVRVPRLADAIVKELEAIILDGVLKPGDRLPPERQLSEQLGVSRASLREAIKQMAARGLLESRQGGGTFVTNRLDRTFAGPWQEMLAQHPNLREDVLEFRRMMEGQVAALAAVRATEADRARLVRLYDELEAACQGDDLARQSRADVAFHLGIADAAHNAMLAHLMAGLLDMLASNIHENVANLFHHAQPVAGQLLAQHRAIQEAVLAGRPDEARQAAEGHIHFIHSTLTSWRDEACRIERASRRLAVDDMTG</sequence>
<dbReference type="CDD" id="cd07377">
    <property type="entry name" value="WHTH_GntR"/>
    <property type="match status" value="1"/>
</dbReference>
<dbReference type="Proteomes" id="UP000197424">
    <property type="component" value="Chromosome"/>
</dbReference>
<accession>A0A248LMG0</accession>
<dbReference type="RefSeq" id="WP_088861560.1">
    <property type="nucleotide sequence ID" value="NZ_CP022115.1"/>
</dbReference>
<comment type="function">
    <text evidence="5">Transcriptional repressor for the pyruvate dehydrogenase complex genes aceEF and lpd.</text>
</comment>